<proteinExistence type="inferred from homology"/>
<evidence type="ECO:0000256" key="3">
    <source>
        <dbReference type="ARBA" id="ARBA00022729"/>
    </source>
</evidence>
<dbReference type="GO" id="GO:0030246">
    <property type="term" value="F:carbohydrate binding"/>
    <property type="evidence" value="ECO:0007669"/>
    <property type="project" value="UniProtKB-ARBA"/>
</dbReference>
<dbReference type="RefSeq" id="WP_052377762.1">
    <property type="nucleotide sequence ID" value="NZ_CABMJZ010000118.1"/>
</dbReference>
<dbReference type="Proteomes" id="UP000306509">
    <property type="component" value="Unassembled WGS sequence"/>
</dbReference>
<feature type="chain" id="PRO_5038560753" evidence="5">
    <location>
        <begin position="24"/>
        <end position="406"/>
    </location>
</feature>
<evidence type="ECO:0000256" key="5">
    <source>
        <dbReference type="SAM" id="SignalP"/>
    </source>
</evidence>
<dbReference type="PROSITE" id="PS51257">
    <property type="entry name" value="PROKAR_LIPOPROTEIN"/>
    <property type="match status" value="1"/>
</dbReference>
<comment type="subcellular location">
    <subcellularLocation>
        <location evidence="1">Cell envelope</location>
    </subcellularLocation>
</comment>
<dbReference type="STRING" id="180332.GCA_000797495_03822"/>
<name>A0A4U8Q1A3_9FIRM</name>
<feature type="domain" description="Periplasmic binding protein" evidence="6">
    <location>
        <begin position="87"/>
        <end position="375"/>
    </location>
</feature>
<dbReference type="PANTHER" id="PTHR46847">
    <property type="entry name" value="D-ALLOSE-BINDING PERIPLASMIC PROTEIN-RELATED"/>
    <property type="match status" value="1"/>
</dbReference>
<sequence length="406" mass="43235" precursor="true">MRRYKKMLGILLTVAMSVSMLSACGGTTKSSDADTAAKTEAQAETKAAETKAAETKEAVTESAKETASEAVTEAEKKADASGKSFKVGYVNKTLNNPYFVALDAALKEEVESRGWSYASLDASEDISKEMENMETFVSQNYDCIIMNCVDSEACLPAIANATAAGIPVINVDNACDTSADNITTVCSDNLRNGRAVGLYVGEQFGKDPIVSVLLSGVKGAVVSQERRTGLMCGIIEQRTGCTEDEAWAAAKTMEQELMDKGKAENADADFKINGQGWGNWTADEGLPAMEDLLVANKDINLVLGENDNMLLGAMTAIENAGLTDKIKLAAAADGQKEAIKLIADNTGYIATGDNNPKTVAAMAMQVADDVLLNGKTADDYEDITRTPPLCYTIENAKDYYDENAAF</sequence>
<keyword evidence="8" id="KW-1185">Reference proteome</keyword>
<dbReference type="GO" id="GO:0030313">
    <property type="term" value="C:cell envelope"/>
    <property type="evidence" value="ECO:0007669"/>
    <property type="project" value="UniProtKB-SubCell"/>
</dbReference>
<dbReference type="Gene3D" id="3.40.50.2300">
    <property type="match status" value="2"/>
</dbReference>
<accession>A0A4U8Q1A3</accession>
<feature type="signal peptide" evidence="5">
    <location>
        <begin position="1"/>
        <end position="23"/>
    </location>
</feature>
<dbReference type="PANTHER" id="PTHR46847:SF1">
    <property type="entry name" value="D-ALLOSE-BINDING PERIPLASMIC PROTEIN-RELATED"/>
    <property type="match status" value="1"/>
</dbReference>
<reference evidence="7 8" key="1">
    <citation type="journal article" date="2019" name="Anaerobe">
        <title>Detection of Robinsoniella peoriensis in multiple bone samples of a trauma patient.</title>
        <authorList>
            <person name="Schrottner P."/>
            <person name="Hartwich K."/>
            <person name="Bunk B."/>
            <person name="Schober I."/>
            <person name="Helbig S."/>
            <person name="Rudolph W.W."/>
            <person name="Gunzer F."/>
        </authorList>
    </citation>
    <scope>NUCLEOTIDE SEQUENCE [LARGE SCALE GENOMIC DNA]</scope>
    <source>
        <strain evidence="7 8">DSM 106044</strain>
    </source>
</reference>
<feature type="compositionally biased region" description="Basic and acidic residues" evidence="4">
    <location>
        <begin position="31"/>
        <end position="67"/>
    </location>
</feature>
<evidence type="ECO:0000313" key="7">
    <source>
        <dbReference type="EMBL" id="TLC98346.1"/>
    </source>
</evidence>
<gene>
    <name evidence="7" type="primary">rbsB_17</name>
    <name evidence="7" type="ORF">DSM106044_04862</name>
</gene>
<organism evidence="7 8">
    <name type="scientific">Robinsoniella peoriensis</name>
    <dbReference type="NCBI Taxonomy" id="180332"/>
    <lineage>
        <taxon>Bacteria</taxon>
        <taxon>Bacillati</taxon>
        <taxon>Bacillota</taxon>
        <taxon>Clostridia</taxon>
        <taxon>Lachnospirales</taxon>
        <taxon>Lachnospiraceae</taxon>
        <taxon>Robinsoniella</taxon>
    </lineage>
</organism>
<evidence type="ECO:0000313" key="8">
    <source>
        <dbReference type="Proteomes" id="UP000306509"/>
    </source>
</evidence>
<evidence type="ECO:0000259" key="6">
    <source>
        <dbReference type="Pfam" id="PF13407"/>
    </source>
</evidence>
<evidence type="ECO:0000256" key="1">
    <source>
        <dbReference type="ARBA" id="ARBA00004196"/>
    </source>
</evidence>
<evidence type="ECO:0000256" key="4">
    <source>
        <dbReference type="SAM" id="MobiDB-lite"/>
    </source>
</evidence>
<dbReference type="InterPro" id="IPR025997">
    <property type="entry name" value="SBP_2_dom"/>
</dbReference>
<dbReference type="AlphaFoldDB" id="A0A4U8Q1A3"/>
<dbReference type="Pfam" id="PF13407">
    <property type="entry name" value="Peripla_BP_4"/>
    <property type="match status" value="1"/>
</dbReference>
<keyword evidence="3 5" id="KW-0732">Signal</keyword>
<evidence type="ECO:0000256" key="2">
    <source>
        <dbReference type="ARBA" id="ARBA00007639"/>
    </source>
</evidence>
<dbReference type="EMBL" id="QGQD01000097">
    <property type="protein sequence ID" value="TLC98346.1"/>
    <property type="molecule type" value="Genomic_DNA"/>
</dbReference>
<dbReference type="InterPro" id="IPR028082">
    <property type="entry name" value="Peripla_BP_I"/>
</dbReference>
<comment type="caution">
    <text evidence="7">The sequence shown here is derived from an EMBL/GenBank/DDBJ whole genome shotgun (WGS) entry which is preliminary data.</text>
</comment>
<dbReference type="SUPFAM" id="SSF53822">
    <property type="entry name" value="Periplasmic binding protein-like I"/>
    <property type="match status" value="1"/>
</dbReference>
<comment type="similarity">
    <text evidence="2">Belongs to the bacterial solute-binding protein 2 family.</text>
</comment>
<feature type="region of interest" description="Disordered" evidence="4">
    <location>
        <begin position="27"/>
        <end position="67"/>
    </location>
</feature>
<protein>
    <submittedName>
        <fullName evidence="7">D-ribose-binding periplasmic protein</fullName>
    </submittedName>
</protein>